<proteinExistence type="predicted"/>
<sequence>MKAQIKPWDDFHMNNRLVQAK</sequence>
<dbReference type="AlphaFoldDB" id="A0A653A5T2"/>
<organism evidence="1">
    <name type="scientific">Uncultured Desulfatiglans sp</name>
    <dbReference type="NCBI Taxonomy" id="1748965"/>
    <lineage>
        <taxon>Bacteria</taxon>
        <taxon>Pseudomonadati</taxon>
        <taxon>Thermodesulfobacteriota</taxon>
        <taxon>Desulfobacteria</taxon>
        <taxon>Desulfatiglandales</taxon>
        <taxon>Desulfatiglandaceae</taxon>
        <taxon>Desulfatiglans</taxon>
        <taxon>environmental samples</taxon>
    </lineage>
</organism>
<dbReference type="EMBL" id="UPXX01000018">
    <property type="protein sequence ID" value="VBB43314.1"/>
    <property type="molecule type" value="Genomic_DNA"/>
</dbReference>
<evidence type="ECO:0000313" key="1">
    <source>
        <dbReference type="EMBL" id="VBB43314.1"/>
    </source>
</evidence>
<gene>
    <name evidence="1" type="ORF">TRIP_B250389</name>
</gene>
<protein>
    <submittedName>
        <fullName evidence="1">Uncharacterized protein</fullName>
    </submittedName>
</protein>
<accession>A0A653A5T2</accession>
<name>A0A653A5T2_UNCDX</name>
<reference evidence="1" key="1">
    <citation type="submission" date="2018-07" db="EMBL/GenBank/DDBJ databases">
        <authorList>
            <consortium name="Genoscope - CEA"/>
            <person name="William W."/>
        </authorList>
    </citation>
    <scope>NUCLEOTIDE SEQUENCE</scope>
    <source>
        <strain evidence="1">IK1</strain>
    </source>
</reference>